<dbReference type="Proteomes" id="UP000001494">
    <property type="component" value="Chromosome"/>
</dbReference>
<dbReference type="Pfam" id="PF04286">
    <property type="entry name" value="DUF445"/>
    <property type="match status" value="1"/>
</dbReference>
<evidence type="ECO:0000313" key="3">
    <source>
        <dbReference type="Proteomes" id="UP000001494"/>
    </source>
</evidence>
<dbReference type="eggNOG" id="COG2733">
    <property type="taxonomic scope" value="Bacteria"/>
</dbReference>
<reference evidence="2 3" key="1">
    <citation type="journal article" date="2011" name="J. Bacteriol.">
        <title>Genome sequence of the ethanol-producing Zymomonas mobilis subsp. mobilis lectotype strain ATCC 10988.</title>
        <authorList>
            <person name="Pappas K.M."/>
            <person name="Kouvelis V.N."/>
            <person name="Saunders E."/>
            <person name="Brettin T.S."/>
            <person name="Bruce D."/>
            <person name="Detter C."/>
            <person name="Balakireva M."/>
            <person name="Han C.S."/>
            <person name="Savvakis G."/>
            <person name="Kyrpides N.C."/>
            <person name="Typas M.A."/>
        </authorList>
    </citation>
    <scope>NUCLEOTIDE SEQUENCE [LARGE SCALE GENOMIC DNA]</scope>
    <source>
        <strain evidence="3">ATCC 10988 / DSM 424 / CCUG 17860 / LMG 404 / NCIMB 8938 / NRRL B-806 / ZM1</strain>
    </source>
</reference>
<accession>A0A0H3G1J8</accession>
<dbReference type="EMBL" id="CP002850">
    <property type="protein sequence ID" value="AEH62682.1"/>
    <property type="molecule type" value="Genomic_DNA"/>
</dbReference>
<dbReference type="GO" id="GO:0005886">
    <property type="term" value="C:plasma membrane"/>
    <property type="evidence" value="ECO:0007669"/>
    <property type="project" value="TreeGrafter"/>
</dbReference>
<feature type="transmembrane region" description="Helical" evidence="1">
    <location>
        <begin position="9"/>
        <end position="28"/>
    </location>
</feature>
<organism evidence="2 3">
    <name type="scientific">Zymomonas mobilis subsp. mobilis (strain ATCC 10988 / DSM 424 / LMG 404 / NCIMB 8938 / NRRL B-806 / ZM1)</name>
    <dbReference type="NCBI Taxonomy" id="555217"/>
    <lineage>
        <taxon>Bacteria</taxon>
        <taxon>Pseudomonadati</taxon>
        <taxon>Pseudomonadota</taxon>
        <taxon>Alphaproteobacteria</taxon>
        <taxon>Sphingomonadales</taxon>
        <taxon>Zymomonadaceae</taxon>
        <taxon>Zymomonas</taxon>
    </lineage>
</organism>
<protein>
    <recommendedName>
        <fullName evidence="4">DUF445 domain-containing protein</fullName>
    </recommendedName>
</protein>
<evidence type="ECO:0000256" key="1">
    <source>
        <dbReference type="SAM" id="Phobius"/>
    </source>
</evidence>
<dbReference type="KEGG" id="zmm:Zmob_0845"/>
<sequence length="418" mass="47375">MFKAMTHRITVKTAATLLLFLMVALFLIGRELNHFFPHHWAWGFLIAFSEAAMVGGLADWFAVTALFRHPLGLPFPHTALIPHAKDRIAVNLADFIETHFLQSIVLARRLKPVDAGLFLLRLTDNKITADQALRHRLRRFWPQLWQHIDYPAVSDEIANSLLGMVRKSDPTLALGDVFKDALEKKKQVALITSVLQAFANWLAHHEDMIRDMVSERSGSFLRWTGLDHHLADSIYDAVNRLVNEMMVAPDHPLRLRFDKTLWNWAEKLGHDPAFQKRFNRIKNALLDNPAARLQLQSKIENGLQGFLLKSDATEILPVSSNRRFPVLWAEWGQAVTEDRQTKAALNRLFRRIIIGVIVPHSHQITRLITDTVEKWDGDEVAGRIEKAVGGELHYIRLSGTFVGGAIGLLLHAASLIIG</sequence>
<keyword evidence="1" id="KW-0472">Membrane</keyword>
<dbReference type="HOGENOM" id="CLU_036718_2_0_5"/>
<proteinExistence type="predicted"/>
<feature type="transmembrane region" description="Helical" evidence="1">
    <location>
        <begin position="40"/>
        <end position="67"/>
    </location>
</feature>
<dbReference type="PANTHER" id="PTHR38442">
    <property type="entry name" value="INNER MEMBRANE PROTEIN-RELATED"/>
    <property type="match status" value="1"/>
</dbReference>
<gene>
    <name evidence="2" type="ordered locus">Zmob_0845</name>
</gene>
<dbReference type="AlphaFoldDB" id="A0A0H3G1J8"/>
<evidence type="ECO:0008006" key="4">
    <source>
        <dbReference type="Google" id="ProtNLM"/>
    </source>
</evidence>
<dbReference type="PANTHER" id="PTHR38442:SF1">
    <property type="entry name" value="INNER MEMBRANE PROTEIN"/>
    <property type="match status" value="1"/>
</dbReference>
<dbReference type="InterPro" id="IPR007383">
    <property type="entry name" value="DUF445"/>
</dbReference>
<keyword evidence="1" id="KW-1133">Transmembrane helix</keyword>
<dbReference type="OrthoDB" id="9769590at2"/>
<name>A0A0H3G1J8_ZYMMA</name>
<evidence type="ECO:0000313" key="2">
    <source>
        <dbReference type="EMBL" id="AEH62682.1"/>
    </source>
</evidence>
<keyword evidence="1" id="KW-0812">Transmembrane</keyword>